<dbReference type="SUPFAM" id="SSF46785">
    <property type="entry name" value="Winged helix' DNA-binding domain"/>
    <property type="match status" value="1"/>
</dbReference>
<dbReference type="InterPro" id="IPR036390">
    <property type="entry name" value="WH_DNA-bd_sf"/>
</dbReference>
<keyword evidence="6" id="KW-1185">Reference proteome</keyword>
<keyword evidence="1" id="KW-0805">Transcription regulation</keyword>
<dbReference type="EMBL" id="HE577330">
    <property type="protein sequence ID" value="CCD02609.1"/>
    <property type="molecule type" value="Genomic_DNA"/>
</dbReference>
<name>A0A9P1JZB4_9PROT</name>
<accession>A0A9P1JZB4</accession>
<sequence length="109" mass="12255">MEDPDSDVSRHLQKLKVRRPPDIIIEQINGLIARRIIEAGQKLPAERVLAERFDVSRGTVVENLSEHVPLGPINNILNADDTSPEMLIEVRNALETRRAKPSKSLRETG</sequence>
<evidence type="ECO:0000313" key="5">
    <source>
        <dbReference type="EMBL" id="CCD02609.1"/>
    </source>
</evidence>
<keyword evidence="2" id="KW-0238">DNA-binding</keyword>
<evidence type="ECO:0000256" key="1">
    <source>
        <dbReference type="ARBA" id="ARBA00023015"/>
    </source>
</evidence>
<dbReference type="KEGG" id="abs:AZOBR_p330010"/>
<reference evidence="5 6" key="1">
    <citation type="journal article" date="2011" name="PLoS Genet.">
        <title>Azospirillum genomes reveal transition of bacteria from aquatic to terrestrial environments.</title>
        <authorList>
            <person name="Wisniewski-Dye F."/>
            <person name="Borziak K."/>
            <person name="Khalsa-Moyers G."/>
            <person name="Alexandre G."/>
            <person name="Sukharnikov L.O."/>
            <person name="Wuichet K."/>
            <person name="Hurst G.B."/>
            <person name="McDonald W.H."/>
            <person name="Robertson J.S."/>
            <person name="Barbe V."/>
            <person name="Calteau A."/>
            <person name="Rouy Z."/>
            <person name="Mangenot S."/>
            <person name="Prigent-Combaret C."/>
            <person name="Normand P."/>
            <person name="Boyer M."/>
            <person name="Siguier P."/>
            <person name="Dessaux Y."/>
            <person name="Elmerich C."/>
            <person name="Condemine G."/>
            <person name="Krishnen G."/>
            <person name="Kennedy I."/>
            <person name="Paterson A.H."/>
            <person name="Gonzalez V."/>
            <person name="Mavingui P."/>
            <person name="Zhulin I.B."/>
        </authorList>
    </citation>
    <scope>NUCLEOTIDE SEQUENCE [LARGE SCALE GENOMIC DNA]</scope>
    <source>
        <strain evidence="5 6">Sp245</strain>
    </source>
</reference>
<dbReference type="InterPro" id="IPR036388">
    <property type="entry name" value="WH-like_DNA-bd_sf"/>
</dbReference>
<dbReference type="AlphaFoldDB" id="A0A9P1JZB4"/>
<evidence type="ECO:0000313" key="6">
    <source>
        <dbReference type="Proteomes" id="UP000007319"/>
    </source>
</evidence>
<evidence type="ECO:0000256" key="3">
    <source>
        <dbReference type="ARBA" id="ARBA00023163"/>
    </source>
</evidence>
<gene>
    <name evidence="5" type="ORF">AZOBR_p330010</name>
</gene>
<feature type="domain" description="HTH gntR-type" evidence="4">
    <location>
        <begin position="18"/>
        <end position="86"/>
    </location>
</feature>
<dbReference type="RefSeq" id="WP_014199129.1">
    <property type="nucleotide sequence ID" value="NZ_CP022255.1"/>
</dbReference>
<protein>
    <recommendedName>
        <fullName evidence="4">HTH gntR-type domain-containing protein</fullName>
    </recommendedName>
</protein>
<dbReference type="Gene3D" id="1.10.10.10">
    <property type="entry name" value="Winged helix-like DNA-binding domain superfamily/Winged helix DNA-binding domain"/>
    <property type="match status" value="1"/>
</dbReference>
<evidence type="ECO:0000259" key="4">
    <source>
        <dbReference type="PROSITE" id="PS50949"/>
    </source>
</evidence>
<dbReference type="GO" id="GO:0003677">
    <property type="term" value="F:DNA binding"/>
    <property type="evidence" value="ECO:0007669"/>
    <property type="project" value="UniProtKB-KW"/>
</dbReference>
<proteinExistence type="predicted"/>
<dbReference type="PROSITE" id="PS50949">
    <property type="entry name" value="HTH_GNTR"/>
    <property type="match status" value="1"/>
</dbReference>
<organism evidence="5 6">
    <name type="scientific">Azospirillum baldaniorum</name>
    <dbReference type="NCBI Taxonomy" id="1064539"/>
    <lineage>
        <taxon>Bacteria</taxon>
        <taxon>Pseudomonadati</taxon>
        <taxon>Pseudomonadota</taxon>
        <taxon>Alphaproteobacteria</taxon>
        <taxon>Rhodospirillales</taxon>
        <taxon>Azospirillaceae</taxon>
        <taxon>Azospirillum</taxon>
    </lineage>
</organism>
<evidence type="ECO:0000256" key="2">
    <source>
        <dbReference type="ARBA" id="ARBA00023125"/>
    </source>
</evidence>
<keyword evidence="3" id="KW-0804">Transcription</keyword>
<dbReference type="InterPro" id="IPR000524">
    <property type="entry name" value="Tscrpt_reg_HTH_GntR"/>
</dbReference>
<dbReference type="GO" id="GO:0003700">
    <property type="term" value="F:DNA-binding transcription factor activity"/>
    <property type="evidence" value="ECO:0007669"/>
    <property type="project" value="InterPro"/>
</dbReference>
<dbReference type="Proteomes" id="UP000007319">
    <property type="component" value="Plasmid AZOBR_p3"/>
</dbReference>
<keyword evidence="5" id="KW-0614">Plasmid</keyword>
<dbReference type="Pfam" id="PF00392">
    <property type="entry name" value="GntR"/>
    <property type="match status" value="1"/>
</dbReference>
<geneLocation type="plasmid" evidence="5 6">
    <name>AZOBR_p3</name>
</geneLocation>